<accession>A0ABV2RMB2</accession>
<comment type="caution">
    <text evidence="1">The sequence shown here is derived from an EMBL/GenBank/DDBJ whole genome shotgun (WGS) entry which is preliminary data.</text>
</comment>
<dbReference type="RefSeq" id="WP_038959945.1">
    <property type="nucleotide sequence ID" value="NZ_CP066351.1"/>
</dbReference>
<proteinExistence type="predicted"/>
<gene>
    <name evidence="1" type="ORF">ABIF63_001811</name>
</gene>
<evidence type="ECO:0000313" key="2">
    <source>
        <dbReference type="Proteomes" id="UP001549291"/>
    </source>
</evidence>
<reference evidence="1 2" key="1">
    <citation type="submission" date="2024-06" db="EMBL/GenBank/DDBJ databases">
        <title>Genomic Encyclopedia of Type Strains, Phase V (KMG-V): Genome sequencing to study the core and pangenomes of soil and plant-associated prokaryotes.</title>
        <authorList>
            <person name="Whitman W."/>
        </authorList>
    </citation>
    <scope>NUCLEOTIDE SEQUENCE [LARGE SCALE GENOMIC DNA]</scope>
    <source>
        <strain evidence="1 2">USDA 160</strain>
    </source>
</reference>
<sequence length="80" mass="9073">MEKGGRVPLDRKLVGREWQTAAEIQRISGGETLEVAKTLDRLWEGGLIERETLDIGIGARRKGGGAQLRRIRYRRKMSKP</sequence>
<dbReference type="EMBL" id="JBEPTQ010000002">
    <property type="protein sequence ID" value="MET4717705.1"/>
    <property type="molecule type" value="Genomic_DNA"/>
</dbReference>
<keyword evidence="2" id="KW-1185">Reference proteome</keyword>
<protein>
    <submittedName>
        <fullName evidence="1">Transcriptional regulator</fullName>
    </submittedName>
</protein>
<name>A0ABV2RMB2_BRAJP</name>
<organism evidence="1 2">
    <name type="scientific">Bradyrhizobium japonicum</name>
    <dbReference type="NCBI Taxonomy" id="375"/>
    <lineage>
        <taxon>Bacteria</taxon>
        <taxon>Pseudomonadati</taxon>
        <taxon>Pseudomonadota</taxon>
        <taxon>Alphaproteobacteria</taxon>
        <taxon>Hyphomicrobiales</taxon>
        <taxon>Nitrobacteraceae</taxon>
        <taxon>Bradyrhizobium</taxon>
    </lineage>
</organism>
<dbReference type="Proteomes" id="UP001549291">
    <property type="component" value="Unassembled WGS sequence"/>
</dbReference>
<evidence type="ECO:0000313" key="1">
    <source>
        <dbReference type="EMBL" id="MET4717705.1"/>
    </source>
</evidence>